<dbReference type="InterPro" id="IPR000089">
    <property type="entry name" value="Biotin_lipoyl"/>
</dbReference>
<evidence type="ECO:0000256" key="5">
    <source>
        <dbReference type="ARBA" id="ARBA00022917"/>
    </source>
</evidence>
<keyword evidence="6" id="KW-0342">GTP-binding</keyword>
<proteinExistence type="inferred from homology"/>
<gene>
    <name evidence="8" type="primary">MTIF2</name>
    <name evidence="8" type="synonym">infB</name>
</gene>
<name>A0A075HA18_9ARCH</name>
<evidence type="ECO:0000256" key="2">
    <source>
        <dbReference type="ARBA" id="ARBA00007733"/>
    </source>
</evidence>
<comment type="subcellular location">
    <subcellularLocation>
        <location evidence="1">Cytoplasm</location>
    </subcellularLocation>
</comment>
<dbReference type="FunFam" id="3.40.50.10050:FF:000001">
    <property type="entry name" value="Translation initiation factor IF-2"/>
    <property type="match status" value="1"/>
</dbReference>
<dbReference type="CDD" id="cd06850">
    <property type="entry name" value="biotinyl_domain"/>
    <property type="match status" value="1"/>
</dbReference>
<dbReference type="InterPro" id="IPR009000">
    <property type="entry name" value="Transl_B-barrel_sf"/>
</dbReference>
<dbReference type="Pfam" id="PF03144">
    <property type="entry name" value="GTP_EFTU_D2"/>
    <property type="match status" value="1"/>
</dbReference>
<keyword evidence="3 8" id="KW-0396">Initiation factor</keyword>
<dbReference type="GO" id="GO:0005525">
    <property type="term" value="F:GTP binding"/>
    <property type="evidence" value="ECO:0007669"/>
    <property type="project" value="UniProtKB-KW"/>
</dbReference>
<evidence type="ECO:0000256" key="6">
    <source>
        <dbReference type="ARBA" id="ARBA00023134"/>
    </source>
</evidence>
<dbReference type="InterPro" id="IPR023115">
    <property type="entry name" value="TIF_IF2_dom3"/>
</dbReference>
<evidence type="ECO:0000259" key="7">
    <source>
        <dbReference type="PROSITE" id="PS50968"/>
    </source>
</evidence>
<feature type="domain" description="Lipoyl-binding" evidence="7">
    <location>
        <begin position="93"/>
        <end position="172"/>
    </location>
</feature>
<dbReference type="InterPro" id="IPR004161">
    <property type="entry name" value="EFTu-like_2"/>
</dbReference>
<dbReference type="SUPFAM" id="SSF51230">
    <property type="entry name" value="Single hybrid motif"/>
    <property type="match status" value="1"/>
</dbReference>
<comment type="similarity">
    <text evidence="2">Belongs to the TRAFAC class translation factor GTPase superfamily. Classic translation factor GTPase family. IF-2 subfamily.</text>
</comment>
<dbReference type="PROSITE" id="PS50968">
    <property type="entry name" value="BIOTINYL_LIPOYL"/>
    <property type="match status" value="1"/>
</dbReference>
<dbReference type="InterPro" id="IPR000178">
    <property type="entry name" value="TF_IF2_bacterial-like"/>
</dbReference>
<keyword evidence="5" id="KW-0648">Protein biosynthesis</keyword>
<dbReference type="GO" id="GO:0003924">
    <property type="term" value="F:GTPase activity"/>
    <property type="evidence" value="ECO:0007669"/>
    <property type="project" value="InterPro"/>
</dbReference>
<accession>A0A075HA18</accession>
<dbReference type="CDD" id="cd03692">
    <property type="entry name" value="mtIF2_IVc"/>
    <property type="match status" value="1"/>
</dbReference>
<keyword evidence="4" id="KW-0547">Nucleotide-binding</keyword>
<dbReference type="SUPFAM" id="SSF50447">
    <property type="entry name" value="Translation proteins"/>
    <property type="match status" value="1"/>
</dbReference>
<dbReference type="PANTHER" id="PTHR43381:SF5">
    <property type="entry name" value="TR-TYPE G DOMAIN-CONTAINING PROTEIN"/>
    <property type="match status" value="1"/>
</dbReference>
<dbReference type="InterPro" id="IPR015760">
    <property type="entry name" value="TIF_IF2"/>
</dbReference>
<dbReference type="InterPro" id="IPR036925">
    <property type="entry name" value="TIF_IF2_dom3_sf"/>
</dbReference>
<dbReference type="SUPFAM" id="SSF52156">
    <property type="entry name" value="Initiation factor IF2/eIF5b, domain 3"/>
    <property type="match status" value="1"/>
</dbReference>
<dbReference type="Pfam" id="PF11987">
    <property type="entry name" value="IF-2"/>
    <property type="match status" value="1"/>
</dbReference>
<evidence type="ECO:0000256" key="3">
    <source>
        <dbReference type="ARBA" id="ARBA00022540"/>
    </source>
</evidence>
<dbReference type="PANTHER" id="PTHR43381">
    <property type="entry name" value="TRANSLATION INITIATION FACTOR IF-2-RELATED"/>
    <property type="match status" value="1"/>
</dbReference>
<dbReference type="AlphaFoldDB" id="A0A075HA18"/>
<dbReference type="EMBL" id="KF900895">
    <property type="protein sequence ID" value="AIF10608.1"/>
    <property type="molecule type" value="Genomic_DNA"/>
</dbReference>
<dbReference type="Gene3D" id="2.40.30.10">
    <property type="entry name" value="Translation factors"/>
    <property type="match status" value="1"/>
</dbReference>
<dbReference type="InterPro" id="IPR011053">
    <property type="entry name" value="Single_hybrid_motif"/>
</dbReference>
<dbReference type="GO" id="GO:0003743">
    <property type="term" value="F:translation initiation factor activity"/>
    <property type="evidence" value="ECO:0007669"/>
    <property type="project" value="UniProtKB-KW"/>
</dbReference>
<dbReference type="FunFam" id="2.40.30.10:FF:000008">
    <property type="entry name" value="Translation initiation factor IF-2"/>
    <property type="match status" value="1"/>
</dbReference>
<dbReference type="PROSITE" id="PS01176">
    <property type="entry name" value="IF2"/>
    <property type="match status" value="1"/>
</dbReference>
<evidence type="ECO:0000313" key="8">
    <source>
        <dbReference type="EMBL" id="AIF10608.1"/>
    </source>
</evidence>
<reference evidence="8" key="1">
    <citation type="journal article" date="2014" name="Genome Biol. Evol.">
        <title>Pangenome evidence for extensive interdomain horizontal transfer affecting lineage core and shell genes in uncultured planktonic thaumarchaeota and euryarchaeota.</title>
        <authorList>
            <person name="Deschamps P."/>
            <person name="Zivanovic Y."/>
            <person name="Moreira D."/>
            <person name="Rodriguez-Valera F."/>
            <person name="Lopez-Garcia P."/>
        </authorList>
    </citation>
    <scope>NUCLEOTIDE SEQUENCE</scope>
</reference>
<protein>
    <submittedName>
        <fullName evidence="8">Translation initiation factor IF-2 (InfB, MTIF2)</fullName>
    </submittedName>
</protein>
<organism evidence="8">
    <name type="scientific">uncultured marine thaumarchaeote KM3_46_G10</name>
    <dbReference type="NCBI Taxonomy" id="1456161"/>
    <lineage>
        <taxon>Archaea</taxon>
        <taxon>Nitrososphaerota</taxon>
        <taxon>environmental samples</taxon>
    </lineage>
</organism>
<evidence type="ECO:0000256" key="4">
    <source>
        <dbReference type="ARBA" id="ARBA00022741"/>
    </source>
</evidence>
<dbReference type="GO" id="GO:0005829">
    <property type="term" value="C:cytosol"/>
    <property type="evidence" value="ECO:0007669"/>
    <property type="project" value="TreeGrafter"/>
</dbReference>
<evidence type="ECO:0000256" key="1">
    <source>
        <dbReference type="ARBA" id="ARBA00004496"/>
    </source>
</evidence>
<dbReference type="Gene3D" id="3.40.50.10050">
    <property type="entry name" value="Translation initiation factor IF- 2, domain 3"/>
    <property type="match status" value="1"/>
</dbReference>
<sequence>MKYKVQDSDEVVDGEILEKLSQDEYKIKIKDNEYVVKILHTDSNVMEFVLNNEFHSVRYVDSQTSEMNFIVDGSSMSVNMNSHLDDIVFKNSGGSDSSSGQSTLRSQIPGKVVSIDVEDGAEVKKGDTVCTLESMKMQVAVKAQKDGIVKGIKIKGSVEAILGALENLATGEVGVNVLHSGVGGINESDITLANASGALIIGFNVRANHQAREMARQDDVEIRYYSIIYDLTDDLKKALSGMLAPTLKENLLGYAEIREVFHVSKVGKVAGCIVTEGMVKRGAKVRLVRDEVVIHEGELSQLKRFKDDAKEVKGGIECGMAFANYQDIQIGDMIECFEIEEIARAL</sequence>